<dbReference type="EMBL" id="JAUOEL010000005">
    <property type="protein sequence ID" value="MDO5975592.1"/>
    <property type="molecule type" value="Genomic_DNA"/>
</dbReference>
<feature type="region of interest" description="Disordered" evidence="1">
    <location>
        <begin position="136"/>
        <end position="211"/>
    </location>
</feature>
<feature type="compositionally biased region" description="Basic and acidic residues" evidence="1">
    <location>
        <begin position="136"/>
        <end position="150"/>
    </location>
</feature>
<comment type="caution">
    <text evidence="2">The sequence shown here is derived from an EMBL/GenBank/DDBJ whole genome shotgun (WGS) entry which is preliminary data.</text>
</comment>
<proteinExistence type="predicted"/>
<dbReference type="Proteomes" id="UP001176806">
    <property type="component" value="Unassembled WGS sequence"/>
</dbReference>
<feature type="region of interest" description="Disordered" evidence="1">
    <location>
        <begin position="34"/>
        <end position="82"/>
    </location>
</feature>
<dbReference type="RefSeq" id="WP_303302800.1">
    <property type="nucleotide sequence ID" value="NZ_BAABDA010000050.1"/>
</dbReference>
<name>A0ABT8WQY9_9FLAO</name>
<gene>
    <name evidence="2" type="ORF">Q4Q40_15470</name>
</gene>
<reference evidence="2" key="1">
    <citation type="submission" date="2023-07" db="EMBL/GenBank/DDBJ databases">
        <title>Two novel species in the genus Flavivirga.</title>
        <authorList>
            <person name="Kwon K."/>
        </authorList>
    </citation>
    <scope>NUCLEOTIDE SEQUENCE</scope>
    <source>
        <strain evidence="2">KACC 14158</strain>
    </source>
</reference>
<evidence type="ECO:0000313" key="2">
    <source>
        <dbReference type="EMBL" id="MDO5975592.1"/>
    </source>
</evidence>
<protein>
    <submittedName>
        <fullName evidence="2">Uncharacterized protein</fullName>
    </submittedName>
</protein>
<evidence type="ECO:0000256" key="1">
    <source>
        <dbReference type="SAM" id="MobiDB-lite"/>
    </source>
</evidence>
<keyword evidence="3" id="KW-1185">Reference proteome</keyword>
<sequence length="211" mass="24917">MTRENKWEQLDDLRNVALGDSDTGNLVKEKREIIDKLNHNRPDRSYSLEPSPKPKGDIEIPKNKKEGKEGKDSYQDHINKTRDDYDQKIYETIKQNFESHEFDEYIEQLDELNKTEIGILMENDGANKLLDYQEEKQQELDKTNSDKEPIQEIDVEQSMKLSNEQRDEIIEHGSYIDLDDDSKNKDIDRNKTEKELSDFQKNSKDISDDFE</sequence>
<organism evidence="2 3">
    <name type="scientific">Flavivirga jejuensis</name>
    <dbReference type="NCBI Taxonomy" id="870487"/>
    <lineage>
        <taxon>Bacteria</taxon>
        <taxon>Pseudomonadati</taxon>
        <taxon>Bacteroidota</taxon>
        <taxon>Flavobacteriia</taxon>
        <taxon>Flavobacteriales</taxon>
        <taxon>Flavobacteriaceae</taxon>
        <taxon>Flavivirga</taxon>
    </lineage>
</organism>
<evidence type="ECO:0000313" key="3">
    <source>
        <dbReference type="Proteomes" id="UP001176806"/>
    </source>
</evidence>
<feature type="compositionally biased region" description="Basic and acidic residues" evidence="1">
    <location>
        <begin position="181"/>
        <end position="211"/>
    </location>
</feature>
<accession>A0ABT8WQY9</accession>